<proteinExistence type="predicted"/>
<gene>
    <name evidence="7" type="ORF">PF001_g4718</name>
    <name evidence="5" type="ORF">PF002_g5990</name>
    <name evidence="6" type="ORF">PF004_g485</name>
    <name evidence="4" type="ORF">PF005_g5456</name>
    <name evidence="3" type="ORF">PF007_g5431</name>
    <name evidence="8" type="ORF">PF008_g1429</name>
    <name evidence="2" type="ORF">PF009_g4889</name>
</gene>
<evidence type="ECO:0000313" key="2">
    <source>
        <dbReference type="EMBL" id="KAE8945445.1"/>
    </source>
</evidence>
<dbReference type="Proteomes" id="UP000437068">
    <property type="component" value="Unassembled WGS sequence"/>
</dbReference>
<evidence type="ECO:0000313" key="4">
    <source>
        <dbReference type="EMBL" id="KAE9225587.1"/>
    </source>
</evidence>
<dbReference type="AlphaFoldDB" id="A0A6A3FHZ1"/>
<dbReference type="Proteomes" id="UP000441208">
    <property type="component" value="Unassembled WGS sequence"/>
</dbReference>
<evidence type="ECO:0000313" key="13">
    <source>
        <dbReference type="Proteomes" id="UP000441208"/>
    </source>
</evidence>
<dbReference type="Proteomes" id="UP000433483">
    <property type="component" value="Unassembled WGS sequence"/>
</dbReference>
<evidence type="ECO:0000313" key="10">
    <source>
        <dbReference type="Proteomes" id="UP000433483"/>
    </source>
</evidence>
<sequence length="54" mass="5810">MCAREILGLASWASALCGPVGSEVWTCGGPFWFMVLRSTTSSSAQLEASTRRSR</sequence>
<comment type="caution">
    <text evidence="2">The sequence shown here is derived from an EMBL/GenBank/DDBJ whole genome shotgun (WGS) entry which is preliminary data.</text>
</comment>
<evidence type="ECO:0000313" key="11">
    <source>
        <dbReference type="Proteomes" id="UP000437068"/>
    </source>
</evidence>
<feature type="chain" id="PRO_5036379459" description="Secreted protein" evidence="1">
    <location>
        <begin position="23"/>
        <end position="54"/>
    </location>
</feature>
<evidence type="ECO:0000313" key="8">
    <source>
        <dbReference type="EMBL" id="KAE9361017.1"/>
    </source>
</evidence>
<dbReference type="Proteomes" id="UP000440367">
    <property type="component" value="Unassembled WGS sequence"/>
</dbReference>
<evidence type="ECO:0000313" key="9">
    <source>
        <dbReference type="Proteomes" id="UP000429523"/>
    </source>
</evidence>
<dbReference type="EMBL" id="QXGD01000203">
    <property type="protein sequence ID" value="KAE9248006.1"/>
    <property type="molecule type" value="Genomic_DNA"/>
</dbReference>
<dbReference type="EMBL" id="QXGE01000166">
    <property type="protein sequence ID" value="KAE9321810.1"/>
    <property type="molecule type" value="Genomic_DNA"/>
</dbReference>
<feature type="signal peptide" evidence="1">
    <location>
        <begin position="1"/>
        <end position="22"/>
    </location>
</feature>
<dbReference type="EMBL" id="QXFZ01000190">
    <property type="protein sequence ID" value="KAE9127941.1"/>
    <property type="molecule type" value="Genomic_DNA"/>
</dbReference>
<evidence type="ECO:0000256" key="1">
    <source>
        <dbReference type="SAM" id="SignalP"/>
    </source>
</evidence>
<dbReference type="Proteomes" id="UP000429523">
    <property type="component" value="Unassembled WGS sequence"/>
</dbReference>
<dbReference type="EMBL" id="QXGB01000190">
    <property type="protein sequence ID" value="KAE9225587.1"/>
    <property type="molecule type" value="Genomic_DNA"/>
</dbReference>
<keyword evidence="10" id="KW-1185">Reference proteome</keyword>
<dbReference type="EMBL" id="QXFY01000035">
    <property type="protein sequence ID" value="KAE9361017.1"/>
    <property type="molecule type" value="Genomic_DNA"/>
</dbReference>
<evidence type="ECO:0000313" key="3">
    <source>
        <dbReference type="EMBL" id="KAE9127941.1"/>
    </source>
</evidence>
<evidence type="ECO:0000313" key="12">
    <source>
        <dbReference type="Proteomes" id="UP000440367"/>
    </source>
</evidence>
<keyword evidence="1" id="KW-0732">Signal</keyword>
<organism evidence="2 9">
    <name type="scientific">Phytophthora fragariae</name>
    <dbReference type="NCBI Taxonomy" id="53985"/>
    <lineage>
        <taxon>Eukaryota</taxon>
        <taxon>Sar</taxon>
        <taxon>Stramenopiles</taxon>
        <taxon>Oomycota</taxon>
        <taxon>Peronosporomycetes</taxon>
        <taxon>Peronosporales</taxon>
        <taxon>Peronosporaceae</taxon>
        <taxon>Phytophthora</taxon>
    </lineage>
</organism>
<evidence type="ECO:0000313" key="14">
    <source>
        <dbReference type="Proteomes" id="UP000476176"/>
    </source>
</evidence>
<evidence type="ECO:0000313" key="6">
    <source>
        <dbReference type="EMBL" id="KAE9255655.1"/>
    </source>
</evidence>
<evidence type="ECO:0000313" key="15">
    <source>
        <dbReference type="Proteomes" id="UP000486351"/>
    </source>
</evidence>
<protein>
    <recommendedName>
        <fullName evidence="16">Secreted protein</fullName>
    </recommendedName>
</protein>
<dbReference type="EMBL" id="QXGF01000157">
    <property type="protein sequence ID" value="KAE8945445.1"/>
    <property type="molecule type" value="Genomic_DNA"/>
</dbReference>
<evidence type="ECO:0000313" key="5">
    <source>
        <dbReference type="EMBL" id="KAE9248006.1"/>
    </source>
</evidence>
<name>A0A6A3FHZ1_9STRA</name>
<evidence type="ECO:0008006" key="16">
    <source>
        <dbReference type="Google" id="ProtNLM"/>
    </source>
</evidence>
<dbReference type="EMBL" id="QXGC01000009">
    <property type="protein sequence ID" value="KAE9255655.1"/>
    <property type="molecule type" value="Genomic_DNA"/>
</dbReference>
<evidence type="ECO:0000313" key="7">
    <source>
        <dbReference type="EMBL" id="KAE9321810.1"/>
    </source>
</evidence>
<reference evidence="9 10" key="1">
    <citation type="submission" date="2018-08" db="EMBL/GenBank/DDBJ databases">
        <title>Genomic investigation of the strawberry pathogen Phytophthora fragariae indicates pathogenicity is determined by transcriptional variation in three key races.</title>
        <authorList>
            <person name="Adams T.M."/>
            <person name="Armitage A.D."/>
            <person name="Sobczyk M.K."/>
            <person name="Bates H.J."/>
            <person name="Dunwell J.M."/>
            <person name="Nellist C.F."/>
            <person name="Harrison R.J."/>
        </authorList>
    </citation>
    <scope>NUCLEOTIDE SEQUENCE [LARGE SCALE GENOMIC DNA]</scope>
    <source>
        <strain evidence="7 11">A4</strain>
        <strain evidence="5 12">BC-1</strain>
        <strain evidence="6 14">BC-23</strain>
        <strain evidence="4 10">NOV-27</strain>
        <strain evidence="3 13">NOV-71</strain>
        <strain evidence="8 15">NOV-77</strain>
        <strain evidence="2 9">NOV-9</strain>
    </source>
</reference>
<dbReference type="Proteomes" id="UP000476176">
    <property type="component" value="Unassembled WGS sequence"/>
</dbReference>
<dbReference type="Proteomes" id="UP000486351">
    <property type="component" value="Unassembled WGS sequence"/>
</dbReference>
<accession>A0A6A3FHZ1</accession>